<evidence type="ECO:0000313" key="9">
    <source>
        <dbReference type="RefSeq" id="XP_013396435.2"/>
    </source>
</evidence>
<name>A0A1S3IDV2_LINAN</name>
<evidence type="ECO:0000256" key="1">
    <source>
        <dbReference type="ARBA" id="ARBA00022499"/>
    </source>
</evidence>
<feature type="compositionally biased region" description="Polar residues" evidence="6">
    <location>
        <begin position="47"/>
        <end position="100"/>
    </location>
</feature>
<keyword evidence="2" id="KW-0597">Phosphoprotein</keyword>
<dbReference type="AlphaFoldDB" id="A0A1S3IDV2"/>
<proteinExistence type="predicted"/>
<organism evidence="8 9">
    <name type="scientific">Lingula anatina</name>
    <name type="common">Brachiopod</name>
    <name type="synonym">Lingula unguis</name>
    <dbReference type="NCBI Taxonomy" id="7574"/>
    <lineage>
        <taxon>Eukaryota</taxon>
        <taxon>Metazoa</taxon>
        <taxon>Spiralia</taxon>
        <taxon>Lophotrochozoa</taxon>
        <taxon>Brachiopoda</taxon>
        <taxon>Linguliformea</taxon>
        <taxon>Lingulata</taxon>
        <taxon>Lingulida</taxon>
        <taxon>Linguloidea</taxon>
        <taxon>Lingulidae</taxon>
        <taxon>Lingula</taxon>
    </lineage>
</organism>
<reference evidence="9 10" key="1">
    <citation type="submission" date="2025-04" db="UniProtKB">
        <authorList>
            <consortium name="RefSeq"/>
        </authorList>
    </citation>
    <scope>IDENTIFICATION</scope>
    <source>
        <tissue evidence="9 10">Gonads</tissue>
    </source>
</reference>
<dbReference type="GO" id="GO:0045087">
    <property type="term" value="P:innate immune response"/>
    <property type="evidence" value="ECO:0007669"/>
    <property type="project" value="UniProtKB-KW"/>
</dbReference>
<dbReference type="SUPFAM" id="SSF47986">
    <property type="entry name" value="DEATH domain"/>
    <property type="match status" value="1"/>
</dbReference>
<dbReference type="PROSITE" id="PS50209">
    <property type="entry name" value="CARD"/>
    <property type="match status" value="1"/>
</dbReference>
<gene>
    <name evidence="9 10" type="primary">LOC106163407</name>
</gene>
<evidence type="ECO:0000259" key="7">
    <source>
        <dbReference type="PROSITE" id="PS50209"/>
    </source>
</evidence>
<dbReference type="Gene3D" id="1.10.533.10">
    <property type="entry name" value="Death Domain, Fas"/>
    <property type="match status" value="2"/>
</dbReference>
<dbReference type="CDD" id="cd01671">
    <property type="entry name" value="CARD"/>
    <property type="match status" value="1"/>
</dbReference>
<keyword evidence="4" id="KW-0832">Ubl conjugation</keyword>
<dbReference type="InterPro" id="IPR001315">
    <property type="entry name" value="CARD"/>
</dbReference>
<protein>
    <submittedName>
        <fullName evidence="9 10">Uncharacterized protein LOC106163407</fullName>
    </submittedName>
</protein>
<evidence type="ECO:0000256" key="2">
    <source>
        <dbReference type="ARBA" id="ARBA00022553"/>
    </source>
</evidence>
<evidence type="ECO:0000256" key="4">
    <source>
        <dbReference type="ARBA" id="ARBA00022843"/>
    </source>
</evidence>
<sequence>MDLEKADPALMKTEEEEEKEEIGDHSQPTSLLQVAPPHDDKEKDESQPTSAVTCNPANSIETKSTEASPEVISTDSTTSPEVTSCNDVVTDPHVTSTAAGTSHDEAKTAPEMAPNLNNENSQKSPSSSPTFQEILDQNRDRCLLEMQPDSVLEELFQKGDITAEEYEEICRVPMRADRSAKLIGFLKESTVDTFHSFCTSLRNTDQLILAQALGAIGPIRVKIKLTSSVKQEGLKLIALGLLNDKARNTNVLRSGTSEARCTHVQTIDLGTVILTCQCHDMKALEELKLIYEDGSLTHMFESWAGLDEAGDDQRRYAVGVKVDVQIDPKEFHDVAEELKILEEAEIYREQQKAFILRQREKKAEEKAELNQRAYADVIIQMETTDLSEEALREMFAQAGPFIESDNESIDGVLVLPENIFVNSESLLHLAEIELTVLGLRWSSVTPLEIKSQLQRLIATKVLHKEPSDTELEIVTLNVKTCWGSEEASILKDTADHNSEDAENVRIKLLRIFLPTLTAFLPLEEFVYKIRVLTSADKEHVLFQQRRSGRSHAVTALMETLILRPCWYKEFLHTLEHMDTDDGKFILSVLAGCQNIPTQSMVKFLQKSDELLEVMRMAMTMGDENIL</sequence>
<evidence type="ECO:0000313" key="8">
    <source>
        <dbReference type="Proteomes" id="UP000085678"/>
    </source>
</evidence>
<keyword evidence="8" id="KW-1185">Reference proteome</keyword>
<dbReference type="InterPro" id="IPR011029">
    <property type="entry name" value="DEATH-like_dom_sf"/>
</dbReference>
<evidence type="ECO:0000256" key="6">
    <source>
        <dbReference type="SAM" id="MobiDB-lite"/>
    </source>
</evidence>
<dbReference type="RefSeq" id="XP_013396435.2">
    <property type="nucleotide sequence ID" value="XM_013540981.2"/>
</dbReference>
<keyword evidence="5" id="KW-0391">Immunity</keyword>
<dbReference type="Pfam" id="PF00619">
    <property type="entry name" value="CARD"/>
    <property type="match status" value="1"/>
</dbReference>
<evidence type="ECO:0000256" key="3">
    <source>
        <dbReference type="ARBA" id="ARBA00022588"/>
    </source>
</evidence>
<evidence type="ECO:0000256" key="5">
    <source>
        <dbReference type="ARBA" id="ARBA00022859"/>
    </source>
</evidence>
<dbReference type="Proteomes" id="UP000085678">
    <property type="component" value="Unplaced"/>
</dbReference>
<dbReference type="RefSeq" id="XP_023931703.1">
    <property type="nucleotide sequence ID" value="XM_024075935.1"/>
</dbReference>
<feature type="compositionally biased region" description="Polar residues" evidence="6">
    <location>
        <begin position="115"/>
        <end position="131"/>
    </location>
</feature>
<feature type="domain" description="CARD" evidence="7">
    <location>
        <begin position="127"/>
        <end position="216"/>
    </location>
</feature>
<dbReference type="InterPro" id="IPR031964">
    <property type="entry name" value="CARD_dom"/>
</dbReference>
<dbReference type="GeneID" id="106163407"/>
<keyword evidence="1" id="KW-1017">Isopeptide bond</keyword>
<dbReference type="Pfam" id="PF16739">
    <property type="entry name" value="CARD_2"/>
    <property type="match status" value="1"/>
</dbReference>
<dbReference type="KEGG" id="lak:106163407"/>
<accession>A0A1S3IDV2</accession>
<evidence type="ECO:0000313" key="10">
    <source>
        <dbReference type="RefSeq" id="XP_023931703.1"/>
    </source>
</evidence>
<feature type="compositionally biased region" description="Basic and acidic residues" evidence="6">
    <location>
        <begin position="37"/>
        <end position="46"/>
    </location>
</feature>
<keyword evidence="3" id="KW-0399">Innate immunity</keyword>
<dbReference type="GO" id="GO:0005737">
    <property type="term" value="C:cytoplasm"/>
    <property type="evidence" value="ECO:0007669"/>
    <property type="project" value="UniProtKB-ARBA"/>
</dbReference>
<feature type="region of interest" description="Disordered" evidence="6">
    <location>
        <begin position="1"/>
        <end position="131"/>
    </location>
</feature>
<dbReference type="GO" id="GO:0042981">
    <property type="term" value="P:regulation of apoptotic process"/>
    <property type="evidence" value="ECO:0007669"/>
    <property type="project" value="InterPro"/>
</dbReference>